<organism evidence="3 4">
    <name type="scientific">Dictyostelium firmibasis</name>
    <dbReference type="NCBI Taxonomy" id="79012"/>
    <lineage>
        <taxon>Eukaryota</taxon>
        <taxon>Amoebozoa</taxon>
        <taxon>Evosea</taxon>
        <taxon>Eumycetozoa</taxon>
        <taxon>Dictyostelia</taxon>
        <taxon>Dictyosteliales</taxon>
        <taxon>Dictyosteliaceae</taxon>
        <taxon>Dictyostelium</taxon>
    </lineage>
</organism>
<dbReference type="InterPro" id="IPR014729">
    <property type="entry name" value="Rossmann-like_a/b/a_fold"/>
</dbReference>
<feature type="domain" description="DUF218" evidence="2">
    <location>
        <begin position="93"/>
        <end position="223"/>
    </location>
</feature>
<dbReference type="InterPro" id="IPR003848">
    <property type="entry name" value="DUF218"/>
</dbReference>
<accession>A0AAN7TVK9</accession>
<sequence length="508" mass="58744">MFHNKKSNAFNNVSTFASKNKIRILIVIVLVIYLLSFVSFKSNIEKSDNNNNNNKNKNHKETLKCQDYDENDNDKSTCNIGVGSDSDIQYDSAIVVLGYSLHPDGMPTQILKERVLLACEYYSKLNNAEGSNTKIILSGKGKQKSDPDKAFGSEAEAMNEIALQNDVSPRDILIENNSSNTAENALFTLNYLEKIGVNRLFIVTSDFHVLRTQYIFQTIFPPTFDLVFVKAKTTLKIQESMRSSEKILFKNSKIDLEKLGALEIPGEKIEGYHPYRNLPRWRMIERELNLDDRDVKDSKMADYGSNQGFFSIQLAQKFPDATVFSFEGEAMNEYKSAASIHEGKIQDLGLKNNYLCKTRILPSMFEQLSQQHHHLYEYQFCLSIFHWFDMKTQQDFEDTLSNHLMSSRTTFIELPEAMLYKGREGQHAWGRVNTWYQGRNEDEILYDIRQKYNLPKMTWKTLGAILHENNTVRKLIRVDVNFENDIRKPLQKSTLVDEIYNCGQLMHK</sequence>
<dbReference type="EMBL" id="JAVFKY010000003">
    <property type="protein sequence ID" value="KAK5579812.1"/>
    <property type="molecule type" value="Genomic_DNA"/>
</dbReference>
<name>A0AAN7TVK9_9MYCE</name>
<keyword evidence="1" id="KW-0472">Membrane</keyword>
<dbReference type="InterPro" id="IPR051599">
    <property type="entry name" value="Cell_Envelope_Assoc"/>
</dbReference>
<dbReference type="FunFam" id="3.40.50.620:FF:000504">
    <property type="entry name" value="Predicted protein"/>
    <property type="match status" value="1"/>
</dbReference>
<dbReference type="InterPro" id="IPR029063">
    <property type="entry name" value="SAM-dependent_MTases_sf"/>
</dbReference>
<proteinExistence type="predicted"/>
<reference evidence="3 4" key="1">
    <citation type="submission" date="2023-11" db="EMBL/GenBank/DDBJ databases">
        <title>Dfirmibasis_genome.</title>
        <authorList>
            <person name="Edelbroek B."/>
            <person name="Kjellin J."/>
            <person name="Jerlstrom-Hultqvist J."/>
            <person name="Soderbom F."/>
        </authorList>
    </citation>
    <scope>NUCLEOTIDE SEQUENCE [LARGE SCALE GENOMIC DNA]</scope>
    <source>
        <strain evidence="3 4">TNS-C-14</strain>
    </source>
</reference>
<dbReference type="Gene3D" id="3.40.50.620">
    <property type="entry name" value="HUPs"/>
    <property type="match status" value="1"/>
</dbReference>
<evidence type="ECO:0000256" key="1">
    <source>
        <dbReference type="SAM" id="Phobius"/>
    </source>
</evidence>
<dbReference type="GO" id="GO:0005886">
    <property type="term" value="C:plasma membrane"/>
    <property type="evidence" value="ECO:0007669"/>
    <property type="project" value="TreeGrafter"/>
</dbReference>
<dbReference type="PANTHER" id="PTHR30336">
    <property type="entry name" value="INNER MEMBRANE PROTEIN, PROBABLE PERMEASE"/>
    <property type="match status" value="1"/>
</dbReference>
<dbReference type="CDD" id="cd06259">
    <property type="entry name" value="YdcF-like"/>
    <property type="match status" value="1"/>
</dbReference>
<dbReference type="Pfam" id="PF02698">
    <property type="entry name" value="DUF218"/>
    <property type="match status" value="1"/>
</dbReference>
<keyword evidence="1" id="KW-1133">Transmembrane helix</keyword>
<dbReference type="PANTHER" id="PTHR30336:SF20">
    <property type="entry name" value="DUF218 DOMAIN-CONTAINING PROTEIN"/>
    <property type="match status" value="1"/>
</dbReference>
<protein>
    <recommendedName>
        <fullName evidence="2">DUF218 domain-containing protein</fullName>
    </recommendedName>
</protein>
<comment type="caution">
    <text evidence="3">The sequence shown here is derived from an EMBL/GenBank/DDBJ whole genome shotgun (WGS) entry which is preliminary data.</text>
</comment>
<evidence type="ECO:0000259" key="2">
    <source>
        <dbReference type="Pfam" id="PF02698"/>
    </source>
</evidence>
<dbReference type="AlphaFoldDB" id="A0AAN7TVK9"/>
<dbReference type="Gene3D" id="3.40.50.150">
    <property type="entry name" value="Vaccinia Virus protein VP39"/>
    <property type="match status" value="1"/>
</dbReference>
<keyword evidence="1" id="KW-0812">Transmembrane</keyword>
<evidence type="ECO:0000313" key="4">
    <source>
        <dbReference type="Proteomes" id="UP001344447"/>
    </source>
</evidence>
<feature type="transmembrane region" description="Helical" evidence="1">
    <location>
        <begin position="21"/>
        <end position="40"/>
    </location>
</feature>
<gene>
    <name evidence="3" type="ORF">RB653_009499</name>
</gene>
<dbReference type="Proteomes" id="UP001344447">
    <property type="component" value="Unassembled WGS sequence"/>
</dbReference>
<evidence type="ECO:0000313" key="3">
    <source>
        <dbReference type="EMBL" id="KAK5579812.1"/>
    </source>
</evidence>
<keyword evidence="4" id="KW-1185">Reference proteome</keyword>